<evidence type="ECO:0000313" key="1">
    <source>
        <dbReference type="EMBL" id="KJV91917.1"/>
    </source>
</evidence>
<dbReference type="RefSeq" id="WP_045799648.1">
    <property type="nucleotide sequence ID" value="NZ_LAOJ01000001.1"/>
</dbReference>
<dbReference type="Proteomes" id="UP000033689">
    <property type="component" value="Unassembled WGS sequence"/>
</dbReference>
<dbReference type="PATRIC" id="fig|1359194.3.peg.544"/>
<dbReference type="EMBL" id="LAOJ01000001">
    <property type="protein sequence ID" value="KJV91917.1"/>
    <property type="molecule type" value="Genomic_DNA"/>
</dbReference>
<organism evidence="1 2">
    <name type="scientific">Rickettsia bellii str. RML Mogi</name>
    <dbReference type="NCBI Taxonomy" id="1359194"/>
    <lineage>
        <taxon>Bacteria</taxon>
        <taxon>Pseudomonadati</taxon>
        <taxon>Pseudomonadota</taxon>
        <taxon>Alphaproteobacteria</taxon>
        <taxon>Rickettsiales</taxon>
        <taxon>Rickettsiaceae</taxon>
        <taxon>Rickettsieae</taxon>
        <taxon>Rickettsia</taxon>
        <taxon>belli group</taxon>
    </lineage>
</organism>
<accession>A0A0F3QI16</accession>
<evidence type="ECO:0000313" key="2">
    <source>
        <dbReference type="Proteomes" id="UP000033689"/>
    </source>
</evidence>
<dbReference type="AlphaFoldDB" id="A0A0F3QI16"/>
<protein>
    <submittedName>
        <fullName evidence="1">Tetratricopeptide repeat-containing domain protein</fullName>
    </submittedName>
</protein>
<proteinExistence type="predicted"/>
<sequence>MYVQTLGLKHSHTKNLESYIKIISPEFIKNNETREFILQRGDFEEITLEVKQKIQKKVLNKIYTNAAKGKWSTGKFRFLGIWGAASYLCDKYLAKQ</sequence>
<name>A0A0F3QI16_RICBE</name>
<comment type="caution">
    <text evidence="1">The sequence shown here is derived from an EMBL/GenBank/DDBJ whole genome shotgun (WGS) entry which is preliminary data.</text>
</comment>
<gene>
    <name evidence="1" type="ORF">RBEMOGI_0533</name>
</gene>
<reference evidence="1 2" key="1">
    <citation type="submission" date="2015-02" db="EMBL/GenBank/DDBJ databases">
        <title>Genome Sequencing of Rickettsiales.</title>
        <authorList>
            <person name="Daugherty S.C."/>
            <person name="Su Q."/>
            <person name="Abolude K."/>
            <person name="Beier-Sexton M."/>
            <person name="Carlyon J.A."/>
            <person name="Carter R."/>
            <person name="Day N.P."/>
            <person name="Dumler S.J."/>
            <person name="Dyachenko V."/>
            <person name="Godinez A."/>
            <person name="Kurtti T.J."/>
            <person name="Lichay M."/>
            <person name="Mullins K.E."/>
            <person name="Ott S."/>
            <person name="Pappas-Brown V."/>
            <person name="Paris D.H."/>
            <person name="Patel P."/>
            <person name="Richards A.L."/>
            <person name="Sadzewicz L."/>
            <person name="Sears K."/>
            <person name="Seidman D."/>
            <person name="Sengamalay N."/>
            <person name="Stenos J."/>
            <person name="Tallon L.J."/>
            <person name="Vincent G."/>
            <person name="Fraser C.M."/>
            <person name="Munderloh U."/>
            <person name="Dunning-Hotopp J.C."/>
        </authorList>
    </citation>
    <scope>NUCLEOTIDE SEQUENCE [LARGE SCALE GENOMIC DNA]</scope>
    <source>
        <strain evidence="1 2">RML Mogi</strain>
    </source>
</reference>